<accession>A0A5R9L210</accession>
<comment type="caution">
    <text evidence="1">The sequence shown here is derived from an EMBL/GenBank/DDBJ whole genome shotgun (WGS) entry which is preliminary data.</text>
</comment>
<dbReference type="OrthoDB" id="962730at2"/>
<evidence type="ECO:0000313" key="2">
    <source>
        <dbReference type="Proteomes" id="UP000306402"/>
    </source>
</evidence>
<protein>
    <recommendedName>
        <fullName evidence="3">Leucine-rich repeat domain-containing protein</fullName>
    </recommendedName>
</protein>
<dbReference type="InterPro" id="IPR032675">
    <property type="entry name" value="LRR_dom_sf"/>
</dbReference>
<dbReference type="Gene3D" id="3.80.10.10">
    <property type="entry name" value="Ribonuclease Inhibitor"/>
    <property type="match status" value="1"/>
</dbReference>
<sequence length="255" mass="28241">MKNLSLCLILTLSVLFSCKDKPTEPVKEIEKPETLAPLKPLADTDLVELSPEFEAFLIKEKIDPDANANGSIRYGLVKNVDSLNIFMLGSKRSVKGLEYFTNLRSLSFDLYQVPTDNSNNYSWATGGANKEYRAPIDTLDVRYNVNLEYLNVSGKSDGGGYKASIGFLKLGDNTKLKTLISQFGMMNQIDLSGLVNLENLDLSDCYSLKSLSFCTNSKLKNLIAHRAEKLYVPDPNKVDPALAERAAGATFYKCL</sequence>
<keyword evidence="2" id="KW-1185">Reference proteome</keyword>
<dbReference type="EMBL" id="VCEJ01000002">
    <property type="protein sequence ID" value="TLV02563.1"/>
    <property type="molecule type" value="Genomic_DNA"/>
</dbReference>
<organism evidence="1 2">
    <name type="scientific">Dyadobacter luticola</name>
    <dbReference type="NCBI Taxonomy" id="1979387"/>
    <lineage>
        <taxon>Bacteria</taxon>
        <taxon>Pseudomonadati</taxon>
        <taxon>Bacteroidota</taxon>
        <taxon>Cytophagia</taxon>
        <taxon>Cytophagales</taxon>
        <taxon>Spirosomataceae</taxon>
        <taxon>Dyadobacter</taxon>
    </lineage>
</organism>
<dbReference type="PROSITE" id="PS51257">
    <property type="entry name" value="PROKAR_LIPOPROTEIN"/>
    <property type="match status" value="1"/>
</dbReference>
<gene>
    <name evidence="1" type="ORF">FEN17_02775</name>
</gene>
<evidence type="ECO:0008006" key="3">
    <source>
        <dbReference type="Google" id="ProtNLM"/>
    </source>
</evidence>
<proteinExistence type="predicted"/>
<evidence type="ECO:0000313" key="1">
    <source>
        <dbReference type="EMBL" id="TLV02563.1"/>
    </source>
</evidence>
<dbReference type="RefSeq" id="WP_138363774.1">
    <property type="nucleotide sequence ID" value="NZ_VCEJ01000002.1"/>
</dbReference>
<dbReference type="Proteomes" id="UP000306402">
    <property type="component" value="Unassembled WGS sequence"/>
</dbReference>
<dbReference type="AlphaFoldDB" id="A0A5R9L210"/>
<name>A0A5R9L210_9BACT</name>
<dbReference type="SUPFAM" id="SSF52047">
    <property type="entry name" value="RNI-like"/>
    <property type="match status" value="1"/>
</dbReference>
<reference evidence="1 2" key="1">
    <citation type="submission" date="2019-05" db="EMBL/GenBank/DDBJ databases">
        <authorList>
            <person name="Qu J.-H."/>
        </authorList>
    </citation>
    <scope>NUCLEOTIDE SEQUENCE [LARGE SCALE GENOMIC DNA]</scope>
    <source>
        <strain evidence="1 2">T17</strain>
    </source>
</reference>